<organism evidence="1 2">
    <name type="scientific">Gnathostoma spinigerum</name>
    <dbReference type="NCBI Taxonomy" id="75299"/>
    <lineage>
        <taxon>Eukaryota</taxon>
        <taxon>Metazoa</taxon>
        <taxon>Ecdysozoa</taxon>
        <taxon>Nematoda</taxon>
        <taxon>Chromadorea</taxon>
        <taxon>Rhabditida</taxon>
        <taxon>Spirurina</taxon>
        <taxon>Gnathostomatomorpha</taxon>
        <taxon>Gnathostomatoidea</taxon>
        <taxon>Gnathostomatidae</taxon>
        <taxon>Gnathostoma</taxon>
    </lineage>
</organism>
<keyword evidence="2" id="KW-1185">Reference proteome</keyword>
<name>A0ABD6F166_9BILA</name>
<reference evidence="1 2" key="1">
    <citation type="submission" date="2024-08" db="EMBL/GenBank/DDBJ databases">
        <title>Gnathostoma spinigerum genome.</title>
        <authorList>
            <person name="Gonzalez-Bertolin B."/>
            <person name="Monzon S."/>
            <person name="Zaballos A."/>
            <person name="Jimenez P."/>
            <person name="Dekumyoy P."/>
            <person name="Varona S."/>
            <person name="Cuesta I."/>
            <person name="Sumanam S."/>
            <person name="Adisakwattana P."/>
            <person name="Gasser R.B."/>
            <person name="Hernandez-Gonzalez A."/>
            <person name="Young N.D."/>
            <person name="Perteguer M.J."/>
        </authorList>
    </citation>
    <scope>NUCLEOTIDE SEQUENCE [LARGE SCALE GENOMIC DNA]</scope>
    <source>
        <strain evidence="1">AL3</strain>
        <tissue evidence="1">Liver</tissue>
    </source>
</reference>
<dbReference type="AlphaFoldDB" id="A0ABD6F166"/>
<evidence type="ECO:0000313" key="1">
    <source>
        <dbReference type="EMBL" id="MFH4984414.1"/>
    </source>
</evidence>
<dbReference type="EMBL" id="JBGFUD010017411">
    <property type="protein sequence ID" value="MFH4984414.1"/>
    <property type="molecule type" value="Genomic_DNA"/>
</dbReference>
<evidence type="ECO:0000313" key="2">
    <source>
        <dbReference type="Proteomes" id="UP001608902"/>
    </source>
</evidence>
<gene>
    <name evidence="1" type="ORF">AB6A40_011123</name>
</gene>
<sequence>MPRVPGDGERTLQPKFRELLECVLLEQELKLNTRTTKKWSSTAVYPMADGIFRLNLRKFQNSMNYTGSSGHLDQPSGGGVCNGRVTISEIR</sequence>
<dbReference type="Proteomes" id="UP001608902">
    <property type="component" value="Unassembled WGS sequence"/>
</dbReference>
<protein>
    <submittedName>
        <fullName evidence="1">Uncharacterized protein</fullName>
    </submittedName>
</protein>
<proteinExistence type="predicted"/>
<accession>A0ABD6F166</accession>
<comment type="caution">
    <text evidence="1">The sequence shown here is derived from an EMBL/GenBank/DDBJ whole genome shotgun (WGS) entry which is preliminary data.</text>
</comment>